<keyword evidence="3" id="KW-1185">Reference proteome</keyword>
<sequence>MKKFLMPLLPSLALALYLTGFSPLAVADGIPGKNDENPNPPTGGTALLMANGIYDPDDPSFTPPTPDEFDTLIMGRSETEKLERRQLAIDYFQARYGIDLTSGSADFGNILLMESVFDPRNNYRAYHLPISGRDNRKIAKNGQIVYDRQFVMFVGAQGLSSTLTGSWGGAMGISVPPGTVAVDGDYLVQGTNHFRINHPRNLYLRFQSVDPIFNAASGDIKFNCVLLDEQGEIIGAAIGRQEFVALDNGNNLFQMAVQNVWQFPAPEWALP</sequence>
<organism evidence="2 3">
    <name type="scientific">Microbulbifer spongiae</name>
    <dbReference type="NCBI Taxonomy" id="2944933"/>
    <lineage>
        <taxon>Bacteria</taxon>
        <taxon>Pseudomonadati</taxon>
        <taxon>Pseudomonadota</taxon>
        <taxon>Gammaproteobacteria</taxon>
        <taxon>Cellvibrionales</taxon>
        <taxon>Microbulbiferaceae</taxon>
        <taxon>Microbulbifer</taxon>
    </lineage>
</organism>
<dbReference type="EMBL" id="CP098023">
    <property type="protein sequence ID" value="WKD51258.1"/>
    <property type="molecule type" value="Genomic_DNA"/>
</dbReference>
<evidence type="ECO:0000256" key="1">
    <source>
        <dbReference type="SAM" id="SignalP"/>
    </source>
</evidence>
<name>A0ABY9EGM0_9GAMM</name>
<feature type="signal peptide" evidence="1">
    <location>
        <begin position="1"/>
        <end position="27"/>
    </location>
</feature>
<keyword evidence="1" id="KW-0732">Signal</keyword>
<evidence type="ECO:0000313" key="2">
    <source>
        <dbReference type="EMBL" id="WKD51258.1"/>
    </source>
</evidence>
<feature type="chain" id="PRO_5046212368" evidence="1">
    <location>
        <begin position="28"/>
        <end position="271"/>
    </location>
</feature>
<reference evidence="2 3" key="1">
    <citation type="submission" date="2022-05" db="EMBL/GenBank/DDBJ databases">
        <title>Microbulbifer sp. nov., isolated from sponge.</title>
        <authorList>
            <person name="Gao L."/>
        </authorList>
    </citation>
    <scope>NUCLEOTIDE SEQUENCE [LARGE SCALE GENOMIC DNA]</scope>
    <source>
        <strain evidence="2 3">MI-G</strain>
    </source>
</reference>
<dbReference type="RefSeq" id="WP_301418360.1">
    <property type="nucleotide sequence ID" value="NZ_CP098023.1"/>
</dbReference>
<proteinExistence type="predicted"/>
<dbReference type="Proteomes" id="UP001321520">
    <property type="component" value="Chromosome"/>
</dbReference>
<evidence type="ECO:0000313" key="3">
    <source>
        <dbReference type="Proteomes" id="UP001321520"/>
    </source>
</evidence>
<gene>
    <name evidence="2" type="ORF">M8T91_07530</name>
</gene>
<accession>A0ABY9EGM0</accession>
<protein>
    <submittedName>
        <fullName evidence="2">Uncharacterized protein</fullName>
    </submittedName>
</protein>